<proteinExistence type="predicted"/>
<keyword evidence="7" id="KW-1185">Reference proteome</keyword>
<dbReference type="AlphaFoldDB" id="A0A2T6BCI8"/>
<dbReference type="InterPro" id="IPR036271">
    <property type="entry name" value="Tet_transcr_reg_TetR-rel_C_sf"/>
</dbReference>
<dbReference type="PROSITE" id="PS50977">
    <property type="entry name" value="HTH_TETR_2"/>
    <property type="match status" value="1"/>
</dbReference>
<evidence type="ECO:0000256" key="4">
    <source>
        <dbReference type="PROSITE-ProRule" id="PRU00335"/>
    </source>
</evidence>
<dbReference type="EMBL" id="QBKS01000003">
    <property type="protein sequence ID" value="PTX53773.1"/>
    <property type="molecule type" value="Genomic_DNA"/>
</dbReference>
<evidence type="ECO:0000256" key="3">
    <source>
        <dbReference type="ARBA" id="ARBA00023163"/>
    </source>
</evidence>
<feature type="domain" description="HTH tetR-type" evidence="5">
    <location>
        <begin position="6"/>
        <end position="66"/>
    </location>
</feature>
<dbReference type="RefSeq" id="WP_158270024.1">
    <property type="nucleotide sequence ID" value="NZ_QBKS01000003.1"/>
</dbReference>
<gene>
    <name evidence="6" type="ORF">C8N43_3816</name>
</gene>
<sequence>MGRRSSIGEKDLIEALSRVFRDTGYEGATLSSLSQETGLQRASLYHRFPGGKEQMAQEVLAATESWLRENIFEPLKCDGSVDQRLQSLIRKLDELYSSGKQACILNMLSSARDHDSPFAEPIKRIFDALIDALAALAEEREFEEADARDRAERAVILLHGSLVLSRGTGTQRPFERFLETLPDELLGHR</sequence>
<organism evidence="6 7">
    <name type="scientific">Litoreibacter ponti</name>
    <dbReference type="NCBI Taxonomy" id="1510457"/>
    <lineage>
        <taxon>Bacteria</taxon>
        <taxon>Pseudomonadati</taxon>
        <taxon>Pseudomonadota</taxon>
        <taxon>Alphaproteobacteria</taxon>
        <taxon>Rhodobacterales</taxon>
        <taxon>Roseobacteraceae</taxon>
        <taxon>Litoreibacter</taxon>
    </lineage>
</organism>
<reference evidence="6 7" key="1">
    <citation type="submission" date="2018-04" db="EMBL/GenBank/DDBJ databases">
        <title>Genomic Encyclopedia of Archaeal and Bacterial Type Strains, Phase II (KMG-II): from individual species to whole genera.</title>
        <authorList>
            <person name="Goeker M."/>
        </authorList>
    </citation>
    <scope>NUCLEOTIDE SEQUENCE [LARGE SCALE GENOMIC DNA]</scope>
    <source>
        <strain evidence="6 7">DSM 100977</strain>
    </source>
</reference>
<evidence type="ECO:0000313" key="7">
    <source>
        <dbReference type="Proteomes" id="UP000243978"/>
    </source>
</evidence>
<name>A0A2T6BCI8_9RHOB</name>
<dbReference type="GO" id="GO:0003677">
    <property type="term" value="F:DNA binding"/>
    <property type="evidence" value="ECO:0007669"/>
    <property type="project" value="UniProtKB-UniRule"/>
</dbReference>
<dbReference type="Pfam" id="PF00440">
    <property type="entry name" value="TetR_N"/>
    <property type="match status" value="1"/>
</dbReference>
<keyword evidence="3" id="KW-0804">Transcription</keyword>
<protein>
    <submittedName>
        <fullName evidence="6">TetR family transcriptional regulator</fullName>
    </submittedName>
</protein>
<comment type="caution">
    <text evidence="6">The sequence shown here is derived from an EMBL/GenBank/DDBJ whole genome shotgun (WGS) entry which is preliminary data.</text>
</comment>
<dbReference type="Pfam" id="PF21993">
    <property type="entry name" value="TetR_C_13_2"/>
    <property type="match status" value="1"/>
</dbReference>
<evidence type="ECO:0000256" key="1">
    <source>
        <dbReference type="ARBA" id="ARBA00023015"/>
    </source>
</evidence>
<dbReference type="PANTHER" id="PTHR47506:SF1">
    <property type="entry name" value="HTH-TYPE TRANSCRIPTIONAL REGULATOR YJDC"/>
    <property type="match status" value="1"/>
</dbReference>
<accession>A0A2T6BCI8</accession>
<dbReference type="InterPro" id="IPR001647">
    <property type="entry name" value="HTH_TetR"/>
</dbReference>
<dbReference type="Proteomes" id="UP000243978">
    <property type="component" value="Unassembled WGS sequence"/>
</dbReference>
<dbReference type="PANTHER" id="PTHR47506">
    <property type="entry name" value="TRANSCRIPTIONAL REGULATORY PROTEIN"/>
    <property type="match status" value="1"/>
</dbReference>
<dbReference type="OrthoDB" id="9779746at2"/>
<evidence type="ECO:0000313" key="6">
    <source>
        <dbReference type="EMBL" id="PTX53773.1"/>
    </source>
</evidence>
<evidence type="ECO:0000256" key="2">
    <source>
        <dbReference type="ARBA" id="ARBA00023125"/>
    </source>
</evidence>
<keyword evidence="2 4" id="KW-0238">DNA-binding</keyword>
<feature type="DNA-binding region" description="H-T-H motif" evidence="4">
    <location>
        <begin position="29"/>
        <end position="48"/>
    </location>
</feature>
<dbReference type="InterPro" id="IPR009057">
    <property type="entry name" value="Homeodomain-like_sf"/>
</dbReference>
<evidence type="ECO:0000259" key="5">
    <source>
        <dbReference type="PROSITE" id="PS50977"/>
    </source>
</evidence>
<dbReference type="SUPFAM" id="SSF48498">
    <property type="entry name" value="Tetracyclin repressor-like, C-terminal domain"/>
    <property type="match status" value="1"/>
</dbReference>
<keyword evidence="1" id="KW-0805">Transcription regulation</keyword>
<dbReference type="SUPFAM" id="SSF46689">
    <property type="entry name" value="Homeodomain-like"/>
    <property type="match status" value="1"/>
</dbReference>
<dbReference type="Gene3D" id="1.10.357.10">
    <property type="entry name" value="Tetracycline Repressor, domain 2"/>
    <property type="match status" value="1"/>
</dbReference>
<dbReference type="InterPro" id="IPR054156">
    <property type="entry name" value="YxaF_TetR_C"/>
</dbReference>